<dbReference type="Proteomes" id="UP000820669">
    <property type="component" value="Unassembled WGS sequence"/>
</dbReference>
<gene>
    <name evidence="2" type="ORF">HF526_20230</name>
</gene>
<sequence>MLLMTGCGPTTTGTGAASPASTAEESVSNPASALAPRVQHPRDARRISGCAALATSQLAELSLDPSSAADISSASTSGCRWQAFDRSFIAAVVVAVDLPVGGLEGVYLGRATFTVFEPDQVDGFPVVRTDRNGGPDCTLHVGPADDQLVDVLVSEVLNRSIDTCDAASRVASAVLSTLPPRSS</sequence>
<dbReference type="EMBL" id="JAAXLA010000039">
    <property type="protein sequence ID" value="NMH99624.1"/>
    <property type="molecule type" value="Genomic_DNA"/>
</dbReference>
<reference evidence="2 3" key="1">
    <citation type="submission" date="2020-04" db="EMBL/GenBank/DDBJ databases">
        <authorList>
            <person name="Klaysubun C."/>
            <person name="Duangmal K."/>
            <person name="Lipun K."/>
        </authorList>
    </citation>
    <scope>NUCLEOTIDE SEQUENCE [LARGE SCALE GENOMIC DNA]</scope>
    <source>
        <strain evidence="2 3">K10HN5</strain>
    </source>
</reference>
<evidence type="ECO:0000313" key="2">
    <source>
        <dbReference type="EMBL" id="NMH99624.1"/>
    </source>
</evidence>
<evidence type="ECO:0000256" key="1">
    <source>
        <dbReference type="SAM" id="MobiDB-lite"/>
    </source>
</evidence>
<dbReference type="Pfam" id="PF12079">
    <property type="entry name" value="DUF3558"/>
    <property type="match status" value="1"/>
</dbReference>
<feature type="compositionally biased region" description="Low complexity" evidence="1">
    <location>
        <begin position="1"/>
        <end position="23"/>
    </location>
</feature>
<evidence type="ECO:0000313" key="3">
    <source>
        <dbReference type="Proteomes" id="UP000820669"/>
    </source>
</evidence>
<dbReference type="InterPro" id="IPR024520">
    <property type="entry name" value="DUF3558"/>
</dbReference>
<keyword evidence="3" id="KW-1185">Reference proteome</keyword>
<accession>A0ABX1SDH1</accession>
<name>A0ABX1SDH1_9PSEU</name>
<comment type="caution">
    <text evidence="2">The sequence shown here is derived from an EMBL/GenBank/DDBJ whole genome shotgun (WGS) entry which is preliminary data.</text>
</comment>
<protein>
    <submittedName>
        <fullName evidence="2">DUF3558 domain-containing protein</fullName>
    </submittedName>
</protein>
<feature type="region of interest" description="Disordered" evidence="1">
    <location>
        <begin position="1"/>
        <end position="41"/>
    </location>
</feature>
<proteinExistence type="predicted"/>
<organism evidence="2 3">
    <name type="scientific">Pseudonocardia acidicola</name>
    <dbReference type="NCBI Taxonomy" id="2724939"/>
    <lineage>
        <taxon>Bacteria</taxon>
        <taxon>Bacillati</taxon>
        <taxon>Actinomycetota</taxon>
        <taxon>Actinomycetes</taxon>
        <taxon>Pseudonocardiales</taxon>
        <taxon>Pseudonocardiaceae</taxon>
        <taxon>Pseudonocardia</taxon>
    </lineage>
</organism>